<keyword evidence="2" id="KW-1185">Reference proteome</keyword>
<evidence type="ECO:0000313" key="2">
    <source>
        <dbReference type="Proteomes" id="UP001054945"/>
    </source>
</evidence>
<sequence length="83" mass="9134">MHPKQQQFADVVNVSPSKCYDRPLLGRSPFMIRDNSSARWRAKTNFPGMKILTAALNSQNSASLEFKNGLFGGEASGQRDCAS</sequence>
<protein>
    <submittedName>
        <fullName evidence="1">Uncharacterized protein</fullName>
    </submittedName>
</protein>
<comment type="caution">
    <text evidence="1">The sequence shown here is derived from an EMBL/GenBank/DDBJ whole genome shotgun (WGS) entry which is preliminary data.</text>
</comment>
<dbReference type="Proteomes" id="UP001054945">
    <property type="component" value="Unassembled WGS sequence"/>
</dbReference>
<reference evidence="1 2" key="1">
    <citation type="submission" date="2021-06" db="EMBL/GenBank/DDBJ databases">
        <title>Caerostris extrusa draft genome.</title>
        <authorList>
            <person name="Kono N."/>
            <person name="Arakawa K."/>
        </authorList>
    </citation>
    <scope>NUCLEOTIDE SEQUENCE [LARGE SCALE GENOMIC DNA]</scope>
</reference>
<evidence type="ECO:0000313" key="1">
    <source>
        <dbReference type="EMBL" id="GIY69628.1"/>
    </source>
</evidence>
<dbReference type="AlphaFoldDB" id="A0AAV4VHV5"/>
<accession>A0AAV4VHV5</accession>
<proteinExistence type="predicted"/>
<gene>
    <name evidence="1" type="ORF">CEXT_548311</name>
</gene>
<name>A0AAV4VHV5_CAEEX</name>
<organism evidence="1 2">
    <name type="scientific">Caerostris extrusa</name>
    <name type="common">Bark spider</name>
    <name type="synonym">Caerostris bankana</name>
    <dbReference type="NCBI Taxonomy" id="172846"/>
    <lineage>
        <taxon>Eukaryota</taxon>
        <taxon>Metazoa</taxon>
        <taxon>Ecdysozoa</taxon>
        <taxon>Arthropoda</taxon>
        <taxon>Chelicerata</taxon>
        <taxon>Arachnida</taxon>
        <taxon>Araneae</taxon>
        <taxon>Araneomorphae</taxon>
        <taxon>Entelegynae</taxon>
        <taxon>Araneoidea</taxon>
        <taxon>Araneidae</taxon>
        <taxon>Caerostris</taxon>
    </lineage>
</organism>
<dbReference type="EMBL" id="BPLR01014558">
    <property type="protein sequence ID" value="GIY69628.1"/>
    <property type="molecule type" value="Genomic_DNA"/>
</dbReference>